<keyword evidence="8" id="KW-1185">Reference proteome</keyword>
<evidence type="ECO:0000259" key="5">
    <source>
        <dbReference type="Pfam" id="PF00905"/>
    </source>
</evidence>
<protein>
    <submittedName>
        <fullName evidence="7">Penicillin-binding protein 2</fullName>
    </submittedName>
</protein>
<dbReference type="InterPro" id="IPR012338">
    <property type="entry name" value="Beta-lactam/transpept-like"/>
</dbReference>
<proteinExistence type="inferred from homology"/>
<evidence type="ECO:0000256" key="1">
    <source>
        <dbReference type="ARBA" id="ARBA00004370"/>
    </source>
</evidence>
<dbReference type="PANTHER" id="PTHR30627">
    <property type="entry name" value="PEPTIDOGLYCAN D,D-TRANSPEPTIDASE"/>
    <property type="match status" value="1"/>
</dbReference>
<comment type="caution">
    <text evidence="7">The sequence shown here is derived from an EMBL/GenBank/DDBJ whole genome shotgun (WGS) entry which is preliminary data.</text>
</comment>
<accession>A0ABX0XWN9</accession>
<comment type="subcellular location">
    <subcellularLocation>
        <location evidence="1">Membrane</location>
    </subcellularLocation>
</comment>
<dbReference type="SUPFAM" id="SSF56519">
    <property type="entry name" value="Penicillin binding protein dimerisation domain"/>
    <property type="match status" value="1"/>
</dbReference>
<dbReference type="SUPFAM" id="SSF56601">
    <property type="entry name" value="beta-lactamase/transpeptidase-like"/>
    <property type="match status" value="1"/>
</dbReference>
<feature type="compositionally biased region" description="Basic and acidic residues" evidence="4">
    <location>
        <begin position="55"/>
        <end position="70"/>
    </location>
</feature>
<feature type="compositionally biased region" description="Basic and acidic residues" evidence="4">
    <location>
        <begin position="1"/>
        <end position="10"/>
    </location>
</feature>
<sequence>MPPRPTDPRRGTRGGVTDPDLDPAGASPRGGAEHGTGRSRSGIGDARRYTPRGRSLREADAERGQRRGGDPFRPALKVVQGGADEPARRGGRAGAARAQDRAPIDRTGRDRAAADGAPEPAPRARRTPPADPVAGRRMGQGRGAGAGGARTGGRSAAGNRIPTRSRIAQGAGRGGPGKPVRRPKRQVALPEPRRRLRLASVLMLALFVVIGGRLVELQLIDAKAYAATALVNRIQTVALPAPRGAIYDRDRKILVHSVEARLVYADPGMVKDPQAAARQLAPLLAKPVSELLPKLAKHTFKNGTPVRFEYLARGVDVAVGDKVNALNLPGVRVEYDERRDVPGHDLAANLLGFTNYDLTGVTGIEAGYNKVLQGIPGERKFEVGGGDVAAEIPGGYNDEKPAKPGSSVQLTINSDLQYHVQTVLSQQMQKVKADFGSAVVLDVHTGEVLAQASYPGYDAAEPANATAKQLRDANTDLVVDPGSVMKAVTIGAALQEGVVKPDSTVTIGPAIRKGDTTFADTHPLPQGTRITLPGIFAYSSNVGAITVGDQLGAQKLYEYQQKFGLGQATGEGLPGESPGLIQPPKNWSGSSYGSIPIGDGISTTPLQMAAAYAAIANGGVWVQPHLVKDTITPDGTVTPAPAPRTHRVLSTQVADELRQMMEAVVTVPGATGHKAAVPGYRVAGKTGTGKFVMPNGKYDSHDVASFIGMAPAEAPRYVIAVFAHATGNGGDVSAPAFSDMMGFTLAQNHVPPSSTAPPSFQVTR</sequence>
<feature type="compositionally biased region" description="Basic and acidic residues" evidence="4">
    <location>
        <begin position="98"/>
        <end position="113"/>
    </location>
</feature>
<name>A0ABX0XWN9_9ACTN</name>
<dbReference type="Proteomes" id="UP000722989">
    <property type="component" value="Unassembled WGS sequence"/>
</dbReference>
<evidence type="ECO:0000259" key="6">
    <source>
        <dbReference type="Pfam" id="PF03717"/>
    </source>
</evidence>
<dbReference type="Pfam" id="PF03717">
    <property type="entry name" value="PBP_dimer"/>
    <property type="match status" value="1"/>
</dbReference>
<feature type="domain" description="Penicillin-binding protein dimerisation" evidence="6">
    <location>
        <begin position="239"/>
        <end position="384"/>
    </location>
</feature>
<gene>
    <name evidence="7" type="ORF">HC031_08660</name>
</gene>
<organism evidence="7 8">
    <name type="scientific">Planosporangium thailandense</name>
    <dbReference type="NCBI Taxonomy" id="765197"/>
    <lineage>
        <taxon>Bacteria</taxon>
        <taxon>Bacillati</taxon>
        <taxon>Actinomycetota</taxon>
        <taxon>Actinomycetes</taxon>
        <taxon>Micromonosporales</taxon>
        <taxon>Micromonosporaceae</taxon>
        <taxon>Planosporangium</taxon>
    </lineage>
</organism>
<dbReference type="InterPro" id="IPR036138">
    <property type="entry name" value="PBP_dimer_sf"/>
</dbReference>
<feature type="domain" description="Penicillin-binding protein transpeptidase" evidence="5">
    <location>
        <begin position="436"/>
        <end position="741"/>
    </location>
</feature>
<dbReference type="Gene3D" id="3.40.710.10">
    <property type="entry name" value="DD-peptidase/beta-lactamase superfamily"/>
    <property type="match status" value="1"/>
</dbReference>
<evidence type="ECO:0000256" key="4">
    <source>
        <dbReference type="SAM" id="MobiDB-lite"/>
    </source>
</evidence>
<dbReference type="InterPro" id="IPR005311">
    <property type="entry name" value="PBP_dimer"/>
</dbReference>
<feature type="region of interest" description="Disordered" evidence="4">
    <location>
        <begin position="1"/>
        <end position="188"/>
    </location>
</feature>
<dbReference type="Gene3D" id="3.30.450.330">
    <property type="match status" value="1"/>
</dbReference>
<evidence type="ECO:0000313" key="8">
    <source>
        <dbReference type="Proteomes" id="UP000722989"/>
    </source>
</evidence>
<dbReference type="RefSeq" id="WP_167924677.1">
    <property type="nucleotide sequence ID" value="NZ_JAATVY010000004.1"/>
</dbReference>
<evidence type="ECO:0000313" key="7">
    <source>
        <dbReference type="EMBL" id="NJC69790.1"/>
    </source>
</evidence>
<evidence type="ECO:0000256" key="3">
    <source>
        <dbReference type="ARBA" id="ARBA00023136"/>
    </source>
</evidence>
<dbReference type="EMBL" id="JAATVY010000004">
    <property type="protein sequence ID" value="NJC69790.1"/>
    <property type="molecule type" value="Genomic_DNA"/>
</dbReference>
<comment type="similarity">
    <text evidence="2">Belongs to the transpeptidase family.</text>
</comment>
<dbReference type="PANTHER" id="PTHR30627:SF1">
    <property type="entry name" value="PEPTIDOGLYCAN D,D-TRANSPEPTIDASE FTSI"/>
    <property type="match status" value="1"/>
</dbReference>
<dbReference type="Gene3D" id="3.90.1310.10">
    <property type="entry name" value="Penicillin-binding protein 2a (Domain 2)"/>
    <property type="match status" value="1"/>
</dbReference>
<evidence type="ECO:0000256" key="2">
    <source>
        <dbReference type="ARBA" id="ARBA00007171"/>
    </source>
</evidence>
<dbReference type="InterPro" id="IPR050515">
    <property type="entry name" value="Beta-lactam/transpept"/>
</dbReference>
<keyword evidence="3" id="KW-0472">Membrane</keyword>
<dbReference type="Pfam" id="PF00905">
    <property type="entry name" value="Transpeptidase"/>
    <property type="match status" value="1"/>
</dbReference>
<dbReference type="InterPro" id="IPR001460">
    <property type="entry name" value="PCN-bd_Tpept"/>
</dbReference>
<reference evidence="7 8" key="1">
    <citation type="submission" date="2020-03" db="EMBL/GenBank/DDBJ databases">
        <title>WGS of the type strain of Planosporangium spp.</title>
        <authorList>
            <person name="Thawai C."/>
        </authorList>
    </citation>
    <scope>NUCLEOTIDE SEQUENCE [LARGE SCALE GENOMIC DNA]</scope>
    <source>
        <strain evidence="7 8">TBRC 5610</strain>
    </source>
</reference>
<feature type="compositionally biased region" description="Gly residues" evidence="4">
    <location>
        <begin position="138"/>
        <end position="151"/>
    </location>
</feature>